<organism evidence="2 3">
    <name type="scientific">Chloroflexus islandicus</name>
    <dbReference type="NCBI Taxonomy" id="1707952"/>
    <lineage>
        <taxon>Bacteria</taxon>
        <taxon>Bacillati</taxon>
        <taxon>Chloroflexota</taxon>
        <taxon>Chloroflexia</taxon>
        <taxon>Chloroflexales</taxon>
        <taxon>Chloroflexineae</taxon>
        <taxon>Chloroflexaceae</taxon>
        <taxon>Chloroflexus</taxon>
    </lineage>
</organism>
<evidence type="ECO:0000259" key="1">
    <source>
        <dbReference type="Pfam" id="PF00326"/>
    </source>
</evidence>
<dbReference type="PANTHER" id="PTHR43056:SF5">
    <property type="entry name" value="PEPTIDASE S9 PROLYL OLIGOPEPTIDASE CATALYTIC DOMAIN-CONTAINING PROTEIN"/>
    <property type="match status" value="1"/>
</dbReference>
<dbReference type="STRING" id="1707952.A6A03_09020"/>
<dbReference type="EMBL" id="LWQS01000034">
    <property type="protein sequence ID" value="OAN47769.1"/>
    <property type="molecule type" value="Genomic_DNA"/>
</dbReference>
<gene>
    <name evidence="2" type="ORF">A6A03_09020</name>
</gene>
<dbReference type="PANTHER" id="PTHR43056">
    <property type="entry name" value="PEPTIDASE S9 PROLYL OLIGOPEPTIDASE"/>
    <property type="match status" value="1"/>
</dbReference>
<dbReference type="GO" id="GO:0008236">
    <property type="term" value="F:serine-type peptidase activity"/>
    <property type="evidence" value="ECO:0007669"/>
    <property type="project" value="InterPro"/>
</dbReference>
<dbReference type="Pfam" id="PF00326">
    <property type="entry name" value="Peptidase_S9"/>
    <property type="match status" value="1"/>
</dbReference>
<comment type="caution">
    <text evidence="2">The sequence shown here is derived from an EMBL/GenBank/DDBJ whole genome shotgun (WGS) entry which is preliminary data.</text>
</comment>
<evidence type="ECO:0000313" key="2">
    <source>
        <dbReference type="EMBL" id="OAN47769.1"/>
    </source>
</evidence>
<dbReference type="GO" id="GO:0006508">
    <property type="term" value="P:proteolysis"/>
    <property type="evidence" value="ECO:0007669"/>
    <property type="project" value="InterPro"/>
</dbReference>
<dbReference type="SUPFAM" id="SSF82171">
    <property type="entry name" value="DPP6 N-terminal domain-like"/>
    <property type="match status" value="1"/>
</dbReference>
<dbReference type="RefSeq" id="WP_066783353.1">
    <property type="nucleotide sequence ID" value="NZ_LWQS01000034.1"/>
</dbReference>
<accession>A0A178MGD2</accession>
<dbReference type="Gene3D" id="2.120.10.30">
    <property type="entry name" value="TolB, C-terminal domain"/>
    <property type="match status" value="1"/>
</dbReference>
<dbReference type="Gene3D" id="3.40.50.1820">
    <property type="entry name" value="alpha/beta hydrolase"/>
    <property type="match status" value="1"/>
</dbReference>
<reference evidence="2 3" key="1">
    <citation type="submission" date="2016-04" db="EMBL/GenBank/DDBJ databases">
        <title>Chloroflexus islandicus sp. nov., a thermophilic filamentous anoxygenic phototrophic bacterium from geyser Strokkur (Iceland).</title>
        <authorList>
            <person name="Gaisin V.A."/>
            <person name="Kalashnikov A.M."/>
            <person name="Sukhacheva M.V."/>
            <person name="Grouzdev D.S."/>
            <person name="Ivanov T.M."/>
            <person name="Kuznetsov B."/>
            <person name="Gorlenko V.M."/>
        </authorList>
    </citation>
    <scope>NUCLEOTIDE SEQUENCE [LARGE SCALE GENOMIC DNA]</scope>
    <source>
        <strain evidence="3">isl-2</strain>
    </source>
</reference>
<sequence length="629" mass="68277">MAQIAPYGSWRSPITAAMLVTKQVSLSWPQIDGADLYWIEGRPQEGGRNVLVRRAADGTISDVTPTGMNVRTLVHEYGGLSYVVDQGEVFFVEFSDQTLYRQRPGEAPAPLGTPAGLRFAEMVVDRARNRLIAIGEDHRGDGEAQNYLVAVDLASGATTPLLTGRDFVAAPRLSPDGAWLAWLAWDHPNMPWDAAELWVAPVLADGSLGTARQLAGGPGDSCFQPEWAADGSLLVVAERSGWWNLYRLDLDGNATPLYPLEAEFGQPLWQPGMRTYLPLADGNVLAAFCQSSRWQMALIHRDGRTEPIDLPVSVINIVNGAGERALIIGSSPTMPTTLFLLDLADRSLTPIRQSGELPVDPAYLSLPEVISFPSAGGRTAYGIFYPPHNPDFVAPAGELPPLLVMIHGGPTAAAYPTLRLSIQYWTSRGIGVLDVNYGGSTGFGRAYRELLDGRWGIVDVEDCVAGAQFLAANGKADPARLLITGGSAGGFTVLAALAFHHTFRAGASHFGVADLAALARDTHKFESRYLDRLIGPYPERADLYQARSPLYHAHQITCPVIFFQGLEDKVVPPAQSEAMYEALRTRGIRTEYVPFPGEQHGFRKAENIITALERELAFYGEVLGFTPAV</sequence>
<dbReference type="AlphaFoldDB" id="A0A178MGD2"/>
<dbReference type="Proteomes" id="UP000078287">
    <property type="component" value="Unassembled WGS sequence"/>
</dbReference>
<feature type="domain" description="Peptidase S9 prolyl oligopeptidase catalytic" evidence="1">
    <location>
        <begin position="418"/>
        <end position="624"/>
    </location>
</feature>
<dbReference type="InterPro" id="IPR001375">
    <property type="entry name" value="Peptidase_S9_cat"/>
</dbReference>
<dbReference type="InterPro" id="IPR050585">
    <property type="entry name" value="Xaa-Pro_dipeptidyl-ppase/CocE"/>
</dbReference>
<dbReference type="SUPFAM" id="SSF53474">
    <property type="entry name" value="alpha/beta-Hydrolases"/>
    <property type="match status" value="1"/>
</dbReference>
<name>A0A178MGD2_9CHLR</name>
<keyword evidence="3" id="KW-1185">Reference proteome</keyword>
<dbReference type="OrthoDB" id="108903at2"/>
<evidence type="ECO:0000313" key="3">
    <source>
        <dbReference type="Proteomes" id="UP000078287"/>
    </source>
</evidence>
<protein>
    <submittedName>
        <fullName evidence="2">Peptidase</fullName>
    </submittedName>
</protein>
<dbReference type="InterPro" id="IPR029058">
    <property type="entry name" value="AB_hydrolase_fold"/>
</dbReference>
<dbReference type="InterPro" id="IPR011042">
    <property type="entry name" value="6-blade_b-propeller_TolB-like"/>
</dbReference>
<proteinExistence type="predicted"/>